<protein>
    <submittedName>
        <fullName evidence="4">ABC transporter ATP-binding protein</fullName>
    </submittedName>
</protein>
<evidence type="ECO:0000313" key="5">
    <source>
        <dbReference type="Proteomes" id="UP000285970"/>
    </source>
</evidence>
<dbReference type="Gene3D" id="3.40.50.300">
    <property type="entry name" value="P-loop containing nucleotide triphosphate hydrolases"/>
    <property type="match status" value="1"/>
</dbReference>
<reference evidence="4 5" key="1">
    <citation type="journal article" date="2018" name="Front. Microbiol.">
        <title>Novel Insights Into Bacterial Dimethylsulfoniopropionate Catabolism in the East China Sea.</title>
        <authorList>
            <person name="Liu J."/>
            <person name="Liu J."/>
            <person name="Zhang S.H."/>
            <person name="Liang J."/>
            <person name="Lin H."/>
            <person name="Song D."/>
            <person name="Yang G.P."/>
            <person name="Todd J.D."/>
            <person name="Zhang X.H."/>
        </authorList>
    </citation>
    <scope>NUCLEOTIDE SEQUENCE [LARGE SCALE GENOMIC DNA]</scope>
    <source>
        <strain evidence="4 5">ZYFD042</strain>
    </source>
</reference>
<comment type="caution">
    <text evidence="4">The sequence shown here is derived from an EMBL/GenBank/DDBJ whole genome shotgun (WGS) entry which is preliminary data.</text>
</comment>
<dbReference type="PANTHER" id="PTHR43158:SF5">
    <property type="entry name" value="ABC TRANSPORTER, ATP-BINDING PROTEIN"/>
    <property type="match status" value="1"/>
</dbReference>
<organism evidence="4 5">
    <name type="scientific">Microbacterium enclense</name>
    <dbReference type="NCBI Taxonomy" id="993073"/>
    <lineage>
        <taxon>Bacteria</taxon>
        <taxon>Bacillati</taxon>
        <taxon>Actinomycetota</taxon>
        <taxon>Actinomycetes</taxon>
        <taxon>Micrococcales</taxon>
        <taxon>Microbacteriaceae</taxon>
        <taxon>Microbacterium</taxon>
    </lineage>
</organism>
<dbReference type="InterPro" id="IPR003439">
    <property type="entry name" value="ABC_transporter-like_ATP-bd"/>
</dbReference>
<proteinExistence type="predicted"/>
<sequence>MTQPAVRLSEVSRRFRRTQALDDLTLDIPTNAITGLLGRNGAGKTTLMSIIAGHDRPSTGSVEVFGVDPFEDAPTMSSISFVRDNQRYPEDFTLRQVLEVAPLFHAGWSTDIAEHLVHGFRLPRKTAIKKLSRGQASSLGIVLGLASRAPLTIFDEPYLGLDATARRFFYDTLMQDYLDHPRTILVSTHLIDEMEPLLEHVVIVDGGHLIRTAAADELRGSAVTVSGVTAAVEDVAAQRPVLQRRTIGGLTSVVLETAADDELRTEAARSGVQLTPATLQDLVAAYGVESESLEGTRA</sequence>
<dbReference type="Proteomes" id="UP000285970">
    <property type="component" value="Unassembled WGS sequence"/>
</dbReference>
<dbReference type="GO" id="GO:0016887">
    <property type="term" value="F:ATP hydrolysis activity"/>
    <property type="evidence" value="ECO:0007669"/>
    <property type="project" value="InterPro"/>
</dbReference>
<evidence type="ECO:0000256" key="1">
    <source>
        <dbReference type="ARBA" id="ARBA00022741"/>
    </source>
</evidence>
<evidence type="ECO:0000256" key="2">
    <source>
        <dbReference type="ARBA" id="ARBA00022840"/>
    </source>
</evidence>
<dbReference type="SMART" id="SM00382">
    <property type="entry name" value="AAA"/>
    <property type="match status" value="1"/>
</dbReference>
<dbReference type="Pfam" id="PF00005">
    <property type="entry name" value="ABC_tran"/>
    <property type="match status" value="1"/>
</dbReference>
<keyword evidence="1" id="KW-0547">Nucleotide-binding</keyword>
<name>A0A3S3P5J9_9MICO</name>
<dbReference type="PROSITE" id="PS50893">
    <property type="entry name" value="ABC_TRANSPORTER_2"/>
    <property type="match status" value="1"/>
</dbReference>
<dbReference type="GO" id="GO:0005524">
    <property type="term" value="F:ATP binding"/>
    <property type="evidence" value="ECO:0007669"/>
    <property type="project" value="UniProtKB-KW"/>
</dbReference>
<dbReference type="RefSeq" id="WP_128217330.1">
    <property type="nucleotide sequence ID" value="NZ_RBZY01000018.1"/>
</dbReference>
<evidence type="ECO:0000259" key="3">
    <source>
        <dbReference type="PROSITE" id="PS50893"/>
    </source>
</evidence>
<dbReference type="EMBL" id="RBZY01000018">
    <property type="protein sequence ID" value="RWR20032.1"/>
    <property type="molecule type" value="Genomic_DNA"/>
</dbReference>
<gene>
    <name evidence="4" type="ORF">D8Y23_06415</name>
</gene>
<dbReference type="AlphaFoldDB" id="A0A3S3P5J9"/>
<keyword evidence="2 4" id="KW-0067">ATP-binding</keyword>
<feature type="domain" description="ABC transporter" evidence="3">
    <location>
        <begin position="6"/>
        <end position="231"/>
    </location>
</feature>
<dbReference type="PANTHER" id="PTHR43158">
    <property type="entry name" value="SKFA PEPTIDE EXPORT ATP-BINDING PROTEIN SKFE"/>
    <property type="match status" value="1"/>
</dbReference>
<dbReference type="SUPFAM" id="SSF52540">
    <property type="entry name" value="P-loop containing nucleoside triphosphate hydrolases"/>
    <property type="match status" value="1"/>
</dbReference>
<dbReference type="CDD" id="cd03230">
    <property type="entry name" value="ABC_DR_subfamily_A"/>
    <property type="match status" value="1"/>
</dbReference>
<evidence type="ECO:0000313" key="4">
    <source>
        <dbReference type="EMBL" id="RWR20032.1"/>
    </source>
</evidence>
<accession>A0A3S3P5J9</accession>
<dbReference type="InterPro" id="IPR003593">
    <property type="entry name" value="AAA+_ATPase"/>
</dbReference>
<dbReference type="OrthoDB" id="9804819at2"/>
<dbReference type="InterPro" id="IPR027417">
    <property type="entry name" value="P-loop_NTPase"/>
</dbReference>